<dbReference type="Pfam" id="PF07940">
    <property type="entry name" value="Hepar_II_III_C"/>
    <property type="match status" value="1"/>
</dbReference>
<accession>I7A024</accession>
<evidence type="ECO:0000256" key="2">
    <source>
        <dbReference type="ARBA" id="ARBA00022729"/>
    </source>
</evidence>
<reference evidence="7 8" key="1">
    <citation type="journal article" date="2013" name="PLoS ONE">
        <title>Genomic analysis of Melioribacter roseus, facultatively anaerobic organotrophic bacterium representing a novel deep lineage within Bacteriodetes/Chlorobi group.</title>
        <authorList>
            <person name="Kadnikov V.V."/>
            <person name="Mardanov A.V."/>
            <person name="Podosokorskaya O.A."/>
            <person name="Gavrilov S.N."/>
            <person name="Kublanov I.V."/>
            <person name="Beletsky A.V."/>
            <person name="Bonch-Osmolovskaya E.A."/>
            <person name="Ravin N.V."/>
        </authorList>
    </citation>
    <scope>NUCLEOTIDE SEQUENCE [LARGE SCALE GENOMIC DNA]</scope>
    <source>
        <strain evidence="8">JCM 17771 / P3M-2</strain>
    </source>
</reference>
<dbReference type="eggNOG" id="ENOG502Z7XC">
    <property type="taxonomic scope" value="Bacteria"/>
</dbReference>
<comment type="subcellular location">
    <subcellularLocation>
        <location evidence="1">Periplasm</location>
    </subcellularLocation>
</comment>
<dbReference type="Pfam" id="PF05426">
    <property type="entry name" value="Alginate_lyase"/>
    <property type="match status" value="1"/>
</dbReference>
<evidence type="ECO:0000313" key="8">
    <source>
        <dbReference type="Proteomes" id="UP000009011"/>
    </source>
</evidence>
<sequence length="709" mass="82420">MHPNLLLTKKTVEIIRQEKDKYPLFHNTYQKIKNYIDSVIAEPMDVPVPKDAGGGYTHEKHKQNYNEMYYAGILYQITQDEKYAVFIRDMLNKYAELYPKIGQHPQSKIETPGRLFWQTLNENVWLVHTIQAYDCIYDWLSPQDREKYENNIFNPMCEYFMEHEEEFNRIHNHGTWMVTAVGMTGLVTQNDKYVQYSLYGTHLDGKGGFIKQLDLLFSPDGYYTEGPYYARYALWPFFIYAEALENNKPELKIYQYRDSILKKTLNALLQQTNTNGAFFPINDALKEKTWQSEELVIASNLIYYRYDKDDNLLSLVNEHGRVILSYAGLVVAKAIAKRESLPEFKWKSIKFSDGADGKQGGLAILRWGNNKEELSTLVFKYASHGLSHGHYDRLHFLYYDKGSEIIQDYGAARFLNIDQKFGGRYLPENKSYAMQTIAHNTIVADEKSHFDGKRSRAEKFHPEEYLFDISDANFQYVSAKEKNAYKGIELHRTLALVKSHQHDYPIIVDVFRVNSDTEHQYDLPYYFMGHIIDINFDYEAYDNQRVPLGKSNGYEHLWVTAKGKGNGVSSLTFLSDNNRFYTLLTTCDNSTDIYLTQIGANDKNYNLRNEQGIMFRKKAKNHLIVSVIEPHGEFNPTLEYTKNSYATISDIKVLYNDGNYTVIEIINEDKSGINLFIANNDPSKNKVHNINTGNAQYSWKGPIHLKYIN</sequence>
<dbReference type="PANTHER" id="PTHR39210">
    <property type="entry name" value="HEPARIN-SULFATE LYASE"/>
    <property type="match status" value="1"/>
</dbReference>
<dbReference type="InterPro" id="IPR008397">
    <property type="entry name" value="Alginate_lyase_dom"/>
</dbReference>
<dbReference type="InterPro" id="IPR012480">
    <property type="entry name" value="Hepar_II_III_C"/>
</dbReference>
<evidence type="ECO:0000256" key="1">
    <source>
        <dbReference type="ARBA" id="ARBA00004418"/>
    </source>
</evidence>
<dbReference type="STRING" id="1191523.MROS_1366"/>
<feature type="domain" description="Alginate lyase" evidence="5">
    <location>
        <begin position="40"/>
        <end position="275"/>
    </location>
</feature>
<proteinExistence type="predicted"/>
<evidence type="ECO:0000256" key="3">
    <source>
        <dbReference type="ARBA" id="ARBA00022764"/>
    </source>
</evidence>
<keyword evidence="3" id="KW-0574">Periplasm</keyword>
<dbReference type="GO" id="GO:0016829">
    <property type="term" value="F:lyase activity"/>
    <property type="evidence" value="ECO:0007669"/>
    <property type="project" value="UniProtKB-KW"/>
</dbReference>
<dbReference type="Proteomes" id="UP000009011">
    <property type="component" value="Chromosome"/>
</dbReference>
<organism evidence="7 8">
    <name type="scientific">Melioribacter roseus (strain DSM 23840 / JCM 17771 / VKM B-2668 / P3M-2)</name>
    <dbReference type="NCBI Taxonomy" id="1191523"/>
    <lineage>
        <taxon>Bacteria</taxon>
        <taxon>Pseudomonadati</taxon>
        <taxon>Ignavibacteriota</taxon>
        <taxon>Ignavibacteria</taxon>
        <taxon>Ignavibacteriales</taxon>
        <taxon>Melioribacteraceae</taxon>
        <taxon>Melioribacter</taxon>
    </lineage>
</organism>
<dbReference type="SUPFAM" id="SSF48230">
    <property type="entry name" value="Chondroitin AC/alginate lyase"/>
    <property type="match status" value="1"/>
</dbReference>
<dbReference type="EMBL" id="CP003557">
    <property type="protein sequence ID" value="AFN74603.1"/>
    <property type="molecule type" value="Genomic_DNA"/>
</dbReference>
<name>I7A024_MELRP</name>
<dbReference type="AlphaFoldDB" id="I7A024"/>
<keyword evidence="8" id="KW-1185">Reference proteome</keyword>
<dbReference type="Gene3D" id="1.50.10.100">
    <property type="entry name" value="Chondroitin AC/alginate lyase"/>
    <property type="match status" value="1"/>
</dbReference>
<dbReference type="InterPro" id="IPR008929">
    <property type="entry name" value="Chondroitin_lyas"/>
</dbReference>
<dbReference type="Gene3D" id="2.70.98.70">
    <property type="match status" value="1"/>
</dbReference>
<keyword evidence="4" id="KW-0456">Lyase</keyword>
<evidence type="ECO:0000256" key="4">
    <source>
        <dbReference type="ARBA" id="ARBA00023239"/>
    </source>
</evidence>
<dbReference type="GO" id="GO:0042597">
    <property type="term" value="C:periplasmic space"/>
    <property type="evidence" value="ECO:0007669"/>
    <property type="project" value="UniProtKB-SubCell"/>
</dbReference>
<evidence type="ECO:0000259" key="5">
    <source>
        <dbReference type="Pfam" id="PF05426"/>
    </source>
</evidence>
<evidence type="ECO:0000259" key="6">
    <source>
        <dbReference type="Pfam" id="PF07940"/>
    </source>
</evidence>
<gene>
    <name evidence="7" type="ordered locus">MROS_1366</name>
</gene>
<dbReference type="HOGENOM" id="CLU_022650_0_0_10"/>
<dbReference type="PATRIC" id="fig|1191523.3.peg.1453"/>
<feature type="domain" description="Heparinase II/III-like C-terminal" evidence="6">
    <location>
        <begin position="353"/>
        <end position="564"/>
    </location>
</feature>
<evidence type="ECO:0000313" key="7">
    <source>
        <dbReference type="EMBL" id="AFN74603.1"/>
    </source>
</evidence>
<protein>
    <submittedName>
        <fullName evidence="7">Heparinase II/III family protein</fullName>
    </submittedName>
</protein>
<keyword evidence="2" id="KW-0732">Signal</keyword>
<dbReference type="PANTHER" id="PTHR39210:SF1">
    <property type="entry name" value="HEPARIN-SULFATE LYASE"/>
    <property type="match status" value="1"/>
</dbReference>
<dbReference type="KEGG" id="mro:MROS_1366"/>